<keyword evidence="1" id="KW-0812">Transmembrane</keyword>
<dbReference type="AlphaFoldDB" id="W1WX78"/>
<keyword evidence="1" id="KW-1133">Transmembrane helix</keyword>
<name>W1WX78_9ZZZZ</name>
<organism evidence="2">
    <name type="scientific">human gut metagenome</name>
    <dbReference type="NCBI Taxonomy" id="408170"/>
    <lineage>
        <taxon>unclassified sequences</taxon>
        <taxon>metagenomes</taxon>
        <taxon>organismal metagenomes</taxon>
    </lineage>
</organism>
<accession>W1WX78</accession>
<dbReference type="EMBL" id="AZMM01018319">
    <property type="protein sequence ID" value="ETJ21700.1"/>
    <property type="molecule type" value="Genomic_DNA"/>
</dbReference>
<feature type="transmembrane region" description="Helical" evidence="1">
    <location>
        <begin position="69"/>
        <end position="91"/>
    </location>
</feature>
<proteinExistence type="predicted"/>
<evidence type="ECO:0000313" key="2">
    <source>
        <dbReference type="EMBL" id="ETJ21700.1"/>
    </source>
</evidence>
<keyword evidence="1" id="KW-0472">Membrane</keyword>
<sequence>MTIKGNIPEFIQFTIMYDLQWRINNFKHIKGILDEQEIKEFFYAFTSIVTKINSNILMKQKSIKLHRKLMILGIMFINIKNINNIFESILIKF</sequence>
<evidence type="ECO:0000256" key="1">
    <source>
        <dbReference type="SAM" id="Phobius"/>
    </source>
</evidence>
<reference evidence="2" key="1">
    <citation type="submission" date="2013-12" db="EMBL/GenBank/DDBJ databases">
        <title>A Varibaculum cambriense genome reconstructed from a premature infant gut community with otherwise low bacterial novelty that shifts toward anaerobic metabolism during the third week of life.</title>
        <authorList>
            <person name="Brown C.T."/>
            <person name="Sharon I."/>
            <person name="Thomas B.C."/>
            <person name="Castelle C.J."/>
            <person name="Morowitz M.J."/>
            <person name="Banfield J.F."/>
        </authorList>
    </citation>
    <scope>NUCLEOTIDE SEQUENCE</scope>
</reference>
<gene>
    <name evidence="2" type="ORF">Q604_UNBC18319G0003</name>
</gene>
<comment type="caution">
    <text evidence="2">The sequence shown here is derived from an EMBL/GenBank/DDBJ whole genome shotgun (WGS) entry which is preliminary data.</text>
</comment>
<protein>
    <submittedName>
        <fullName evidence="2">Uncharacterized protein</fullName>
    </submittedName>
</protein>